<dbReference type="KEGG" id="lkm:EFP84_14450"/>
<accession>A0AAD0USA2</accession>
<dbReference type="PANTHER" id="PTHR10204:SF34">
    <property type="entry name" value="NAD(P)H DEHYDROGENASE [QUINONE] 1 ISOFORM 1"/>
    <property type="match status" value="1"/>
</dbReference>
<dbReference type="GO" id="GO:0003955">
    <property type="term" value="F:NAD(P)H dehydrogenase (quinone) activity"/>
    <property type="evidence" value="ECO:0007669"/>
    <property type="project" value="TreeGrafter"/>
</dbReference>
<evidence type="ECO:0000313" key="5">
    <source>
        <dbReference type="Proteomes" id="UP000276407"/>
    </source>
</evidence>
<dbReference type="PANTHER" id="PTHR10204">
    <property type="entry name" value="NAD P H OXIDOREDUCTASE-RELATED"/>
    <property type="match status" value="1"/>
</dbReference>
<proteinExistence type="inferred from homology"/>
<evidence type="ECO:0000256" key="2">
    <source>
        <dbReference type="ARBA" id="ARBA00023002"/>
    </source>
</evidence>
<evidence type="ECO:0000259" key="3">
    <source>
        <dbReference type="Pfam" id="PF02525"/>
    </source>
</evidence>
<sequence length="270" mass="30962">MKVFIVYAHPEPKSLNGELLRFSLETLRKDGHQVQVSDLYAMNWKAVADRSDFPWLDQNRKLNYTAASGYAYTQKEQLPEIEAEQQKLLWADIVVLQFPMWWYSMPAILKGWVDRVYAYKFAYGIGQHGGEKWGDRFGEGTLKGRKAMIVTTVGGRESQYRPRGVNGYIEDLLWPIQHGVLFYTGMDVLPAFVAYEVGNRTTPEVFENIKSEYQKRLLHLDNTPIIQYRSQNGGDYDSQQLLKPGKEERGSTGLAIHQVNPRVKSYGGES</sequence>
<evidence type="ECO:0000313" key="4">
    <source>
        <dbReference type="EMBL" id="AYV56579.1"/>
    </source>
</evidence>
<dbReference type="InterPro" id="IPR003680">
    <property type="entry name" value="Flavodoxin_fold"/>
</dbReference>
<dbReference type="Pfam" id="PF02525">
    <property type="entry name" value="Flavodoxin_2"/>
    <property type="match status" value="1"/>
</dbReference>
<dbReference type="AlphaFoldDB" id="A0AAD0USA2"/>
<comment type="similarity">
    <text evidence="1">Belongs to the NAD(P)H dehydrogenase (quinone) family.</text>
</comment>
<organism evidence="4 5">
    <name type="scientific">Leptospira kmetyi</name>
    <dbReference type="NCBI Taxonomy" id="408139"/>
    <lineage>
        <taxon>Bacteria</taxon>
        <taxon>Pseudomonadati</taxon>
        <taxon>Spirochaetota</taxon>
        <taxon>Spirochaetia</taxon>
        <taxon>Leptospirales</taxon>
        <taxon>Leptospiraceae</taxon>
        <taxon>Leptospira</taxon>
    </lineage>
</organism>
<evidence type="ECO:0000256" key="1">
    <source>
        <dbReference type="ARBA" id="ARBA00006252"/>
    </source>
</evidence>
<dbReference type="SUPFAM" id="SSF52218">
    <property type="entry name" value="Flavoproteins"/>
    <property type="match status" value="1"/>
</dbReference>
<dbReference type="InterPro" id="IPR051545">
    <property type="entry name" value="NAD(P)H_dehydrogenase_qn"/>
</dbReference>
<dbReference type="Gene3D" id="3.40.50.360">
    <property type="match status" value="1"/>
</dbReference>
<dbReference type="GO" id="GO:0005829">
    <property type="term" value="C:cytosol"/>
    <property type="evidence" value="ECO:0007669"/>
    <property type="project" value="TreeGrafter"/>
</dbReference>
<dbReference type="RefSeq" id="WP_123179897.1">
    <property type="nucleotide sequence ID" value="NZ_CP033614.1"/>
</dbReference>
<keyword evidence="2" id="KW-0560">Oxidoreductase</keyword>
<protein>
    <submittedName>
        <fullName evidence="4">Flavodoxin family protein</fullName>
    </submittedName>
</protein>
<reference evidence="4 5" key="1">
    <citation type="submission" date="2018-11" db="EMBL/GenBank/DDBJ databases">
        <title>Complete genome sequence of Leptospira kmetyi isolate LS 001/16 from soil sample associated with a leptospirosis patient in Kelantan.</title>
        <authorList>
            <person name="Muhammad Yusoff F."/>
            <person name="Muhammad Yusoff S."/>
            <person name="Ahmad M.N."/>
            <person name="Yusof N.Y."/>
            <person name="Aziah I."/>
        </authorList>
    </citation>
    <scope>NUCLEOTIDE SEQUENCE [LARGE SCALE GENOMIC DNA]</scope>
    <source>
        <strain evidence="4 5">LS 001/16</strain>
    </source>
</reference>
<name>A0AAD0USA2_9LEPT</name>
<dbReference type="InterPro" id="IPR029039">
    <property type="entry name" value="Flavoprotein-like_sf"/>
</dbReference>
<dbReference type="EMBL" id="CP033614">
    <property type="protein sequence ID" value="AYV56579.1"/>
    <property type="molecule type" value="Genomic_DNA"/>
</dbReference>
<feature type="domain" description="Flavodoxin-like fold" evidence="3">
    <location>
        <begin position="1"/>
        <end position="217"/>
    </location>
</feature>
<dbReference type="Proteomes" id="UP000276407">
    <property type="component" value="Chromosome 1"/>
</dbReference>
<gene>
    <name evidence="4" type="ORF">EFP84_14450</name>
</gene>